<evidence type="ECO:0000313" key="1">
    <source>
        <dbReference type="EMBL" id="EHJ91188.1"/>
    </source>
</evidence>
<proteinExistence type="predicted"/>
<dbReference type="Proteomes" id="UP000005756">
    <property type="component" value="Unassembled WGS sequence"/>
</dbReference>
<organism evidence="1 2">
    <name type="scientific">Vreelandella boliviensis LC1</name>
    <dbReference type="NCBI Taxonomy" id="1072583"/>
    <lineage>
        <taxon>Bacteria</taxon>
        <taxon>Pseudomonadati</taxon>
        <taxon>Pseudomonadota</taxon>
        <taxon>Gammaproteobacteria</taxon>
        <taxon>Oceanospirillales</taxon>
        <taxon>Halomonadaceae</taxon>
        <taxon>Vreelandella</taxon>
    </lineage>
</organism>
<dbReference type="AlphaFoldDB" id="A0A7U9BXU9"/>
<dbReference type="EMBL" id="JH393260">
    <property type="protein sequence ID" value="EHJ91188.1"/>
    <property type="molecule type" value="Genomic_DNA"/>
</dbReference>
<evidence type="ECO:0000313" key="2">
    <source>
        <dbReference type="Proteomes" id="UP000005756"/>
    </source>
</evidence>
<gene>
    <name evidence="1" type="ORF">KUC_3631</name>
</gene>
<protein>
    <submittedName>
        <fullName evidence="1">Uncharacterized protein</fullName>
    </submittedName>
</protein>
<accession>A0A7U9BXU9</accession>
<reference evidence="1 2" key="1">
    <citation type="submission" date="2011-10" db="EMBL/GenBank/DDBJ databases">
        <authorList>
            <person name="Quillaguamn J."/>
            <person name="Guzmn D."/>
            <person name="Balderrama-Subieta A."/>
            <person name="Cardona-Ortuo C."/>
            <person name="Guevara-Martnez M."/>
            <person name="Callisaya-Quispe N."/>
        </authorList>
    </citation>
    <scope>NUCLEOTIDE SEQUENCE [LARGE SCALE GENOMIC DNA]</scope>
    <source>
        <strain evidence="1 2">LC1</strain>
    </source>
</reference>
<sequence>MPKSTYLYIHSSFANFDTVFGTEGRINFALFECVRSLIKVA</sequence>
<name>A0A7U9BXU9_9GAMM</name>